<evidence type="ECO:0000313" key="2">
    <source>
        <dbReference type="EMBL" id="GBG92823.1"/>
    </source>
</evidence>
<protein>
    <recommendedName>
        <fullName evidence="4">Reverse transcriptase zinc-binding domain-containing protein</fullName>
    </recommendedName>
</protein>
<proteinExistence type="predicted"/>
<gene>
    <name evidence="2" type="ORF">CBR_g57342</name>
</gene>
<accession>A0A388ME87</accession>
<sequence>MGVLGKALVLKNLMLSTMWYAGAIHMPKRRVFQQLRAAVHRYLWAGDTEAESVIPRVAWSKLTQPRSQVGLGILDPELQMTALELHNLLWFLLGTAGTAWESLTTQHLALALGMTEKMVLVALASPGLISHVKRNQVWSAALTLWKKLQLQQELPVTADDVYNQLLFDNPSIRDDEGDLFPWQGKPGAFGKHWAECGVFKIGHLWDEEERDWRKEADMAVRLPHKFRRRQHLFALQRAIPTQLVDTLRVDHRVVGEWVRRKGETHPLQVYQITQVQGEEAVTRAWNVVTGYEGLGAPMRVGPGAETRWRTDEIETVAVCAEKKKEVGLGSARPFRICSTRRELAIDPQEWSWPKQNYNKQKVRLPQVTTRIMYRSLLPPLDLREEQVDRWAKREWLPVIYLYRWRQREWREQCAVLQSLSNQKQAGLLWLIYHLAVPTAQWQANESNYRDERCTAGCGQVETIPHLFVACPTLQQFWMWWAAEVGKYSPFCVMEDDVAHILLGALIKVDRKDKGELYASEVIRAAVLWAIWTLRNEWCRQGRVITLQALRTRVLESLRTAMSTEALRSRRAKDHGLTKFWAVWGKYPGLVQQDGNPGLWKYGPALCSHGSA</sequence>
<organism evidence="2 3">
    <name type="scientific">Chara braunii</name>
    <name type="common">Braun's stonewort</name>
    <dbReference type="NCBI Taxonomy" id="69332"/>
    <lineage>
        <taxon>Eukaryota</taxon>
        <taxon>Viridiplantae</taxon>
        <taxon>Streptophyta</taxon>
        <taxon>Charophyceae</taxon>
        <taxon>Charales</taxon>
        <taxon>Characeae</taxon>
        <taxon>Chara</taxon>
    </lineage>
</organism>
<dbReference type="Proteomes" id="UP000265515">
    <property type="component" value="Unassembled WGS sequence"/>
</dbReference>
<keyword evidence="1" id="KW-0732">Signal</keyword>
<dbReference type="AlphaFoldDB" id="A0A388ME87"/>
<reference evidence="2 3" key="1">
    <citation type="journal article" date="2018" name="Cell">
        <title>The Chara Genome: Secondary Complexity and Implications for Plant Terrestrialization.</title>
        <authorList>
            <person name="Nishiyama T."/>
            <person name="Sakayama H."/>
            <person name="Vries J.D."/>
            <person name="Buschmann H."/>
            <person name="Saint-Marcoux D."/>
            <person name="Ullrich K.K."/>
            <person name="Haas F.B."/>
            <person name="Vanderstraeten L."/>
            <person name="Becker D."/>
            <person name="Lang D."/>
            <person name="Vosolsobe S."/>
            <person name="Rombauts S."/>
            <person name="Wilhelmsson P.K.I."/>
            <person name="Janitza P."/>
            <person name="Kern R."/>
            <person name="Heyl A."/>
            <person name="Rumpler F."/>
            <person name="Villalobos L.I.A.C."/>
            <person name="Clay J.M."/>
            <person name="Skokan R."/>
            <person name="Toyoda A."/>
            <person name="Suzuki Y."/>
            <person name="Kagoshima H."/>
            <person name="Schijlen E."/>
            <person name="Tajeshwar N."/>
            <person name="Catarino B."/>
            <person name="Hetherington A.J."/>
            <person name="Saltykova A."/>
            <person name="Bonnot C."/>
            <person name="Breuninger H."/>
            <person name="Symeonidi A."/>
            <person name="Radhakrishnan G.V."/>
            <person name="Van Nieuwerburgh F."/>
            <person name="Deforce D."/>
            <person name="Chang C."/>
            <person name="Karol K.G."/>
            <person name="Hedrich R."/>
            <person name="Ulvskov P."/>
            <person name="Glockner G."/>
            <person name="Delwiche C.F."/>
            <person name="Petrasek J."/>
            <person name="Van de Peer Y."/>
            <person name="Friml J."/>
            <person name="Beilby M."/>
            <person name="Dolan L."/>
            <person name="Kohara Y."/>
            <person name="Sugano S."/>
            <person name="Fujiyama A."/>
            <person name="Delaux P.-M."/>
            <person name="Quint M."/>
            <person name="TheiBen G."/>
            <person name="Hagemann M."/>
            <person name="Harholt J."/>
            <person name="Dunand C."/>
            <person name="Zachgo S."/>
            <person name="Langdale J."/>
            <person name="Maumus F."/>
            <person name="Straeten D.V.D."/>
            <person name="Gould S.B."/>
            <person name="Rensing S.A."/>
        </authorList>
    </citation>
    <scope>NUCLEOTIDE SEQUENCE [LARGE SCALE GENOMIC DNA]</scope>
    <source>
        <strain evidence="2 3">S276</strain>
    </source>
</reference>
<comment type="caution">
    <text evidence="2">The sequence shown here is derived from an EMBL/GenBank/DDBJ whole genome shotgun (WGS) entry which is preliminary data.</text>
</comment>
<feature type="signal peptide" evidence="1">
    <location>
        <begin position="1"/>
        <end position="23"/>
    </location>
</feature>
<evidence type="ECO:0000313" key="3">
    <source>
        <dbReference type="Proteomes" id="UP000265515"/>
    </source>
</evidence>
<keyword evidence="3" id="KW-1185">Reference proteome</keyword>
<feature type="chain" id="PRO_5017274470" description="Reverse transcriptase zinc-binding domain-containing protein" evidence="1">
    <location>
        <begin position="24"/>
        <end position="611"/>
    </location>
</feature>
<evidence type="ECO:0008006" key="4">
    <source>
        <dbReference type="Google" id="ProtNLM"/>
    </source>
</evidence>
<evidence type="ECO:0000256" key="1">
    <source>
        <dbReference type="SAM" id="SignalP"/>
    </source>
</evidence>
<name>A0A388ME87_CHABU</name>
<dbReference type="Gramene" id="GBG92823">
    <property type="protein sequence ID" value="GBG92823"/>
    <property type="gene ID" value="CBR_g57342"/>
</dbReference>
<dbReference type="EMBL" id="BFEA01001143">
    <property type="protein sequence ID" value="GBG92823.1"/>
    <property type="molecule type" value="Genomic_DNA"/>
</dbReference>